<keyword evidence="3 8" id="KW-0813">Transport</keyword>
<evidence type="ECO:0000256" key="4">
    <source>
        <dbReference type="ARBA" id="ARBA00022475"/>
    </source>
</evidence>
<feature type="transmembrane region" description="Helical" evidence="8">
    <location>
        <begin position="210"/>
        <end position="234"/>
    </location>
</feature>
<feature type="transmembrane region" description="Helical" evidence="8">
    <location>
        <begin position="368"/>
        <end position="387"/>
    </location>
</feature>
<feature type="transmembrane region" description="Helical" evidence="8">
    <location>
        <begin position="77"/>
        <end position="97"/>
    </location>
</feature>
<feature type="transmembrane region" description="Helical" evidence="8">
    <location>
        <begin position="306"/>
        <end position="327"/>
    </location>
</feature>
<dbReference type="Pfam" id="PF07690">
    <property type="entry name" value="MFS_1"/>
    <property type="match status" value="1"/>
</dbReference>
<dbReference type="CDD" id="cd17320">
    <property type="entry name" value="MFS_MdfA_MDR_like"/>
    <property type="match status" value="1"/>
</dbReference>
<keyword evidence="8" id="KW-0997">Cell inner membrane</keyword>
<dbReference type="OrthoDB" id="9814303at2"/>
<evidence type="ECO:0000313" key="11">
    <source>
        <dbReference type="Proteomes" id="UP000245362"/>
    </source>
</evidence>
<evidence type="ECO:0000256" key="8">
    <source>
        <dbReference type="RuleBase" id="RU365088"/>
    </source>
</evidence>
<dbReference type="InterPro" id="IPR020846">
    <property type="entry name" value="MFS_dom"/>
</dbReference>
<sequence>MIHLHPDLKSAQLALLVLLVLFSPLGIDIYLPALPQIAESFHVKHTQAQDTVTWFLFTMGLGQLFAGPLADKFGRRLIALGGVLIYGISAALAYGAQSIDWMLVARLFQGFGACATAVAAFATVRDVFGAEKSGRMISYLNGAICFIPALAPILGSYLTQEFGWRSNFSFMAGFALIALGLMVVGLKETNPAGEEIKKLPVFKFTRYMDVLLHPVFLFNATLCLLTMAVVLAYVTAAPVALMNHLGLSMNEFTQWFGINAVLNIIAAFTAPKIMDRIGTRFAIIIGSIALLCAGGLMLSLSPLQTAWAFMLPIFISTVGFALILGAAAGKALAPFGDKAGTAAALLGVFQMSGAGLLVSVIQRMGMDIQTSLTFHMWLVAPALLILFSPQGKRWHPLFNE</sequence>
<dbReference type="NCBIfam" id="TIGR00710">
    <property type="entry name" value="efflux_Bcr_CflA"/>
    <property type="match status" value="1"/>
</dbReference>
<feature type="transmembrane region" description="Helical" evidence="8">
    <location>
        <begin position="51"/>
        <end position="70"/>
    </location>
</feature>
<reference evidence="10 11" key="1">
    <citation type="submission" date="2018-05" db="EMBL/GenBank/DDBJ databases">
        <title>Vibrio limimaris sp. nov., isolated from marine sediment.</title>
        <authorList>
            <person name="Li C.-M."/>
        </authorList>
    </citation>
    <scope>NUCLEOTIDE SEQUENCE [LARGE SCALE GENOMIC DNA]</scope>
    <source>
        <strain evidence="10 11">E4404</strain>
    </source>
</reference>
<evidence type="ECO:0000256" key="3">
    <source>
        <dbReference type="ARBA" id="ARBA00022448"/>
    </source>
</evidence>
<keyword evidence="7 8" id="KW-0472">Membrane</keyword>
<feature type="domain" description="Major facilitator superfamily (MFS) profile" evidence="9">
    <location>
        <begin position="12"/>
        <end position="393"/>
    </location>
</feature>
<comment type="subcellular location">
    <subcellularLocation>
        <location evidence="8">Cell inner membrane</location>
        <topology evidence="8">Multi-pass membrane protein</topology>
    </subcellularLocation>
    <subcellularLocation>
        <location evidence="1">Cell membrane</location>
        <topology evidence="1">Multi-pass membrane protein</topology>
    </subcellularLocation>
</comment>
<keyword evidence="6 8" id="KW-1133">Transmembrane helix</keyword>
<gene>
    <name evidence="10" type="ORF">DI392_19090</name>
</gene>
<dbReference type="InterPro" id="IPR004812">
    <property type="entry name" value="Efflux_drug-R_Bcr/CmlA"/>
</dbReference>
<dbReference type="GO" id="GO:0042910">
    <property type="term" value="F:xenobiotic transmembrane transporter activity"/>
    <property type="evidence" value="ECO:0007669"/>
    <property type="project" value="InterPro"/>
</dbReference>
<feature type="transmembrane region" description="Helical" evidence="8">
    <location>
        <begin position="281"/>
        <end position="300"/>
    </location>
</feature>
<dbReference type="Gene3D" id="1.20.1720.10">
    <property type="entry name" value="Multidrug resistance protein D"/>
    <property type="match status" value="1"/>
</dbReference>
<evidence type="ECO:0000256" key="6">
    <source>
        <dbReference type="ARBA" id="ARBA00022989"/>
    </source>
</evidence>
<keyword evidence="11" id="KW-1185">Reference proteome</keyword>
<organism evidence="10 11">
    <name type="scientific">Vibrio albus</name>
    <dbReference type="NCBI Taxonomy" id="2200953"/>
    <lineage>
        <taxon>Bacteria</taxon>
        <taxon>Pseudomonadati</taxon>
        <taxon>Pseudomonadota</taxon>
        <taxon>Gammaproteobacteria</taxon>
        <taxon>Vibrionales</taxon>
        <taxon>Vibrionaceae</taxon>
        <taxon>Vibrio</taxon>
    </lineage>
</organism>
<evidence type="ECO:0000256" key="5">
    <source>
        <dbReference type="ARBA" id="ARBA00022692"/>
    </source>
</evidence>
<dbReference type="RefSeq" id="WP_109321288.1">
    <property type="nucleotide sequence ID" value="NZ_QFWT01000016.1"/>
</dbReference>
<proteinExistence type="inferred from homology"/>
<dbReference type="InterPro" id="IPR005829">
    <property type="entry name" value="Sugar_transporter_CS"/>
</dbReference>
<evidence type="ECO:0000256" key="1">
    <source>
        <dbReference type="ARBA" id="ARBA00004651"/>
    </source>
</evidence>
<evidence type="ECO:0000259" key="9">
    <source>
        <dbReference type="PROSITE" id="PS50850"/>
    </source>
</evidence>
<evidence type="ECO:0000313" key="10">
    <source>
        <dbReference type="EMBL" id="PWI31752.1"/>
    </source>
</evidence>
<keyword evidence="5 8" id="KW-0812">Transmembrane</keyword>
<feature type="transmembrane region" description="Helical" evidence="8">
    <location>
        <begin position="254"/>
        <end position="274"/>
    </location>
</feature>
<feature type="transmembrane region" description="Helical" evidence="8">
    <location>
        <begin position="12"/>
        <end position="31"/>
    </location>
</feature>
<dbReference type="InterPro" id="IPR036259">
    <property type="entry name" value="MFS_trans_sf"/>
</dbReference>
<protein>
    <recommendedName>
        <fullName evidence="8">Bcr/CflA family efflux transporter</fullName>
    </recommendedName>
</protein>
<dbReference type="SUPFAM" id="SSF103473">
    <property type="entry name" value="MFS general substrate transporter"/>
    <property type="match status" value="1"/>
</dbReference>
<dbReference type="PROSITE" id="PS50850">
    <property type="entry name" value="MFS"/>
    <property type="match status" value="1"/>
</dbReference>
<comment type="caution">
    <text evidence="10">The sequence shown here is derived from an EMBL/GenBank/DDBJ whole genome shotgun (WGS) entry which is preliminary data.</text>
</comment>
<keyword evidence="4" id="KW-1003">Cell membrane</keyword>
<dbReference type="EMBL" id="QFWT01000016">
    <property type="protein sequence ID" value="PWI31752.1"/>
    <property type="molecule type" value="Genomic_DNA"/>
</dbReference>
<name>A0A2U3B4Q2_9VIBR</name>
<dbReference type="InterPro" id="IPR011701">
    <property type="entry name" value="MFS"/>
</dbReference>
<dbReference type="PANTHER" id="PTHR23502:SF70">
    <property type="entry name" value="BCR_CFLA FAMILY EFFLUX TRANSPORTER"/>
    <property type="match status" value="1"/>
</dbReference>
<dbReference type="PANTHER" id="PTHR23502">
    <property type="entry name" value="MAJOR FACILITATOR SUPERFAMILY"/>
    <property type="match status" value="1"/>
</dbReference>
<accession>A0A2U3B4Q2</accession>
<dbReference type="GO" id="GO:0005886">
    <property type="term" value="C:plasma membrane"/>
    <property type="evidence" value="ECO:0007669"/>
    <property type="project" value="UniProtKB-SubCell"/>
</dbReference>
<dbReference type="GO" id="GO:1990961">
    <property type="term" value="P:xenobiotic detoxification by transmembrane export across the plasma membrane"/>
    <property type="evidence" value="ECO:0007669"/>
    <property type="project" value="InterPro"/>
</dbReference>
<dbReference type="Proteomes" id="UP000245362">
    <property type="component" value="Unassembled WGS sequence"/>
</dbReference>
<dbReference type="PROSITE" id="PS00216">
    <property type="entry name" value="SUGAR_TRANSPORT_1"/>
    <property type="match status" value="1"/>
</dbReference>
<comment type="similarity">
    <text evidence="2 8">Belongs to the major facilitator superfamily. Bcr/CmlA family.</text>
</comment>
<feature type="transmembrane region" description="Helical" evidence="8">
    <location>
        <begin position="103"/>
        <end position="124"/>
    </location>
</feature>
<evidence type="ECO:0000256" key="7">
    <source>
        <dbReference type="ARBA" id="ARBA00023136"/>
    </source>
</evidence>
<feature type="transmembrane region" description="Helical" evidence="8">
    <location>
        <begin position="136"/>
        <end position="158"/>
    </location>
</feature>
<evidence type="ECO:0000256" key="2">
    <source>
        <dbReference type="ARBA" id="ARBA00006236"/>
    </source>
</evidence>
<feature type="transmembrane region" description="Helical" evidence="8">
    <location>
        <begin position="170"/>
        <end position="189"/>
    </location>
</feature>
<dbReference type="AlphaFoldDB" id="A0A2U3B4Q2"/>
<feature type="transmembrane region" description="Helical" evidence="8">
    <location>
        <begin position="339"/>
        <end position="362"/>
    </location>
</feature>